<dbReference type="AlphaFoldDB" id="A0A1H2LMS5"/>
<name>A0A1H2LMS5_9ACTO</name>
<dbReference type="GO" id="GO:0044183">
    <property type="term" value="F:protein folding chaperone"/>
    <property type="evidence" value="ECO:0007669"/>
    <property type="project" value="TreeGrafter"/>
</dbReference>
<dbReference type="GO" id="GO:0043335">
    <property type="term" value="P:protein unfolding"/>
    <property type="evidence" value="ECO:0007669"/>
    <property type="project" value="TreeGrafter"/>
</dbReference>
<protein>
    <recommendedName>
        <fullName evidence="4 11">Trigger factor</fullName>
        <shortName evidence="11">TF</shortName>
        <ecNumber evidence="3 11">5.2.1.8</ecNumber>
    </recommendedName>
    <alternativeName>
        <fullName evidence="10 11">PPIase</fullName>
    </alternativeName>
</protein>
<comment type="domain">
    <text evidence="11">Consists of 3 domains; the N-terminus binds the ribosome, the middle domain has PPIase activity, while the C-terminus has intrinsic chaperone activity on its own.</text>
</comment>
<dbReference type="EMBL" id="LT629804">
    <property type="protein sequence ID" value="SDU82307.1"/>
    <property type="molecule type" value="Genomic_DNA"/>
</dbReference>
<reference evidence="17" key="1">
    <citation type="submission" date="2016-10" db="EMBL/GenBank/DDBJ databases">
        <authorList>
            <person name="Varghese N."/>
            <person name="Submissions S."/>
        </authorList>
    </citation>
    <scope>NUCLEOTIDE SEQUENCE [LARGE SCALE GENOMIC DNA]</scope>
    <source>
        <strain evidence="17">DSM 10002</strain>
    </source>
</reference>
<evidence type="ECO:0000256" key="13">
    <source>
        <dbReference type="RuleBase" id="RU003914"/>
    </source>
</evidence>
<evidence type="ECO:0000256" key="12">
    <source>
        <dbReference type="PROSITE-ProRule" id="PRU00277"/>
    </source>
</evidence>
<dbReference type="Pfam" id="PF00254">
    <property type="entry name" value="FKBP_C"/>
    <property type="match status" value="1"/>
</dbReference>
<proteinExistence type="inferred from homology"/>
<dbReference type="InterPro" id="IPR001179">
    <property type="entry name" value="PPIase_FKBP_dom"/>
</dbReference>
<comment type="catalytic activity">
    <reaction evidence="1 11 12">
        <text>[protein]-peptidylproline (omega=180) = [protein]-peptidylproline (omega=0)</text>
        <dbReference type="Rhea" id="RHEA:16237"/>
        <dbReference type="Rhea" id="RHEA-COMP:10747"/>
        <dbReference type="Rhea" id="RHEA-COMP:10748"/>
        <dbReference type="ChEBI" id="CHEBI:83833"/>
        <dbReference type="ChEBI" id="CHEBI:83834"/>
        <dbReference type="EC" id="5.2.1.8"/>
    </reaction>
</comment>
<dbReference type="PROSITE" id="PS50059">
    <property type="entry name" value="FKBP_PPIASE"/>
    <property type="match status" value="1"/>
</dbReference>
<organism evidence="16 17">
    <name type="scientific">Arcanobacterium phocae</name>
    <dbReference type="NCBI Taxonomy" id="131112"/>
    <lineage>
        <taxon>Bacteria</taxon>
        <taxon>Bacillati</taxon>
        <taxon>Actinomycetota</taxon>
        <taxon>Actinomycetes</taxon>
        <taxon>Actinomycetales</taxon>
        <taxon>Actinomycetaceae</taxon>
        <taxon>Arcanobacterium</taxon>
    </lineage>
</organism>
<dbReference type="Proteomes" id="UP000214355">
    <property type="component" value="Chromosome I"/>
</dbReference>
<dbReference type="HAMAP" id="MF_00303">
    <property type="entry name" value="Trigger_factor_Tig"/>
    <property type="match status" value="1"/>
</dbReference>
<keyword evidence="7 11" id="KW-0143">Chaperone</keyword>
<evidence type="ECO:0000256" key="6">
    <source>
        <dbReference type="ARBA" id="ARBA00023110"/>
    </source>
</evidence>
<sequence length="554" mass="60259">MRKRNVPDRRRCVIARKQLCASDRRSPPKRRTQRATAPEYVSGEIPVKNSVEYLSETRAKLTVEVTAEEFGPDYEKAAKTLAKQVNIPGFRPGHAPRRILEAKIGKGYIIEQAINDSMDQFYQQAVAEADIFPMARPEIAIDEVPEMKGKDDTTALKFTVEVDVRPEIILPDPASMTVKVSSVAVSDDDVAAELDSLRERFATLTSVDRAAAKGDYVNIDMVATIDGEEIDDVSGVSYKIGDGNMLQGQDEALTGAKAGDEVEFTAELMGGAHEGEDANVKITVHSVKESELPEADDDFAQLASEFDTIDELKEDLRKTAAKNKGNDAVAEGTQKLSEALLAAVEFPLPESVIEEEVKNHLEREGKEGDDSHGAEIRGEIEEALRTQILLDAYAKAFNVDVAQDELIEFLVSQAQMYGMDPNQFIQAAAQTNQIGAFAGEIARNKGLIAALRLAKVEDENGTVVDVTEILGEAPEGETVPDFSAQEKKVKVVAPKAKKAEKKAEATEAAGEFDPSAHKVDEVIAYLEAADDAEKARVLEAEKAGKARKTIMALA</sequence>
<evidence type="ECO:0000256" key="9">
    <source>
        <dbReference type="ARBA" id="ARBA00023306"/>
    </source>
</evidence>
<keyword evidence="11" id="KW-0963">Cytoplasm</keyword>
<dbReference type="PANTHER" id="PTHR30560:SF3">
    <property type="entry name" value="TRIGGER FACTOR-LIKE PROTEIN TIG, CHLOROPLASTIC"/>
    <property type="match status" value="1"/>
</dbReference>
<dbReference type="InterPro" id="IPR037041">
    <property type="entry name" value="Trigger_fac_C_sf"/>
</dbReference>
<dbReference type="SUPFAM" id="SSF54534">
    <property type="entry name" value="FKBP-like"/>
    <property type="match status" value="1"/>
</dbReference>
<keyword evidence="8 11" id="KW-0413">Isomerase</keyword>
<dbReference type="Pfam" id="PF05697">
    <property type="entry name" value="Trigger_N"/>
    <property type="match status" value="1"/>
</dbReference>
<evidence type="ECO:0000256" key="5">
    <source>
        <dbReference type="ARBA" id="ARBA00022618"/>
    </source>
</evidence>
<dbReference type="InterPro" id="IPR027304">
    <property type="entry name" value="Trigger_fact/SurA_dom_sf"/>
</dbReference>
<accession>A0A1H2LMS5</accession>
<evidence type="ECO:0000256" key="7">
    <source>
        <dbReference type="ARBA" id="ARBA00023186"/>
    </source>
</evidence>
<evidence type="ECO:0000256" key="10">
    <source>
        <dbReference type="ARBA" id="ARBA00029986"/>
    </source>
</evidence>
<evidence type="ECO:0000256" key="1">
    <source>
        <dbReference type="ARBA" id="ARBA00000971"/>
    </source>
</evidence>
<dbReference type="Gene3D" id="1.10.3120.10">
    <property type="entry name" value="Trigger factor, C-terminal domain"/>
    <property type="match status" value="1"/>
</dbReference>
<dbReference type="EC" id="5.2.1.8" evidence="3 11"/>
<dbReference type="InterPro" id="IPR008881">
    <property type="entry name" value="Trigger_fac_ribosome-bd_bac"/>
</dbReference>
<dbReference type="GO" id="GO:0043022">
    <property type="term" value="F:ribosome binding"/>
    <property type="evidence" value="ECO:0007669"/>
    <property type="project" value="TreeGrafter"/>
</dbReference>
<dbReference type="GO" id="GO:0005737">
    <property type="term" value="C:cytoplasm"/>
    <property type="evidence" value="ECO:0007669"/>
    <property type="project" value="UniProtKB-SubCell"/>
</dbReference>
<evidence type="ECO:0000313" key="16">
    <source>
        <dbReference type="EMBL" id="SDU82307.1"/>
    </source>
</evidence>
<dbReference type="PANTHER" id="PTHR30560">
    <property type="entry name" value="TRIGGER FACTOR CHAPERONE AND PEPTIDYL-PROLYL CIS/TRANS ISOMERASE"/>
    <property type="match status" value="1"/>
</dbReference>
<keyword evidence="9 11" id="KW-0131">Cell cycle</keyword>
<evidence type="ECO:0000256" key="4">
    <source>
        <dbReference type="ARBA" id="ARBA00016902"/>
    </source>
</evidence>
<feature type="region of interest" description="Disordered" evidence="14">
    <location>
        <begin position="17"/>
        <end position="38"/>
    </location>
</feature>
<evidence type="ECO:0000256" key="2">
    <source>
        <dbReference type="ARBA" id="ARBA00005464"/>
    </source>
</evidence>
<dbReference type="SUPFAM" id="SSF109998">
    <property type="entry name" value="Triger factor/SurA peptide-binding domain-like"/>
    <property type="match status" value="1"/>
</dbReference>
<keyword evidence="6 11" id="KW-0697">Rotamase</keyword>
<feature type="domain" description="PPIase FKBP-type" evidence="15">
    <location>
        <begin position="214"/>
        <end position="265"/>
    </location>
</feature>
<evidence type="ECO:0000259" key="15">
    <source>
        <dbReference type="PROSITE" id="PS50059"/>
    </source>
</evidence>
<dbReference type="InterPro" id="IPR046357">
    <property type="entry name" value="PPIase_dom_sf"/>
</dbReference>
<dbReference type="GO" id="GO:0051083">
    <property type="term" value="P:'de novo' cotranslational protein folding"/>
    <property type="evidence" value="ECO:0007669"/>
    <property type="project" value="TreeGrafter"/>
</dbReference>
<evidence type="ECO:0000256" key="14">
    <source>
        <dbReference type="SAM" id="MobiDB-lite"/>
    </source>
</evidence>
<dbReference type="Gene3D" id="3.30.70.1050">
    <property type="entry name" value="Trigger factor ribosome-binding domain"/>
    <property type="match status" value="1"/>
</dbReference>
<evidence type="ECO:0000256" key="3">
    <source>
        <dbReference type="ARBA" id="ARBA00013194"/>
    </source>
</evidence>
<dbReference type="NCBIfam" id="TIGR00115">
    <property type="entry name" value="tig"/>
    <property type="match status" value="1"/>
</dbReference>
<comment type="function">
    <text evidence="11">Involved in protein export. Acts as a chaperone by maintaining the newly synthesized protein in an open conformation. Functions as a peptidyl-prolyl cis-trans isomerase.</text>
</comment>
<evidence type="ECO:0000256" key="11">
    <source>
        <dbReference type="HAMAP-Rule" id="MF_00303"/>
    </source>
</evidence>
<evidence type="ECO:0000313" key="17">
    <source>
        <dbReference type="Proteomes" id="UP000214355"/>
    </source>
</evidence>
<dbReference type="GO" id="GO:0015031">
    <property type="term" value="P:protein transport"/>
    <property type="evidence" value="ECO:0007669"/>
    <property type="project" value="UniProtKB-UniRule"/>
</dbReference>
<comment type="subcellular location">
    <subcellularLocation>
        <location evidence="11">Cytoplasm</location>
    </subcellularLocation>
    <text evidence="11">About half TF is bound to the ribosome near the polypeptide exit tunnel while the other half is free in the cytoplasm.</text>
</comment>
<dbReference type="SUPFAM" id="SSF102735">
    <property type="entry name" value="Trigger factor ribosome-binding domain"/>
    <property type="match status" value="1"/>
</dbReference>
<dbReference type="InterPro" id="IPR008880">
    <property type="entry name" value="Trigger_fac_C"/>
</dbReference>
<dbReference type="GO" id="GO:0051301">
    <property type="term" value="P:cell division"/>
    <property type="evidence" value="ECO:0007669"/>
    <property type="project" value="UniProtKB-KW"/>
</dbReference>
<dbReference type="STRING" id="131112.SAMN04489737_1699"/>
<evidence type="ECO:0000256" key="8">
    <source>
        <dbReference type="ARBA" id="ARBA00023235"/>
    </source>
</evidence>
<comment type="similarity">
    <text evidence="2 11 13">Belongs to the FKBP-type PPIase family. Tig subfamily.</text>
</comment>
<dbReference type="Pfam" id="PF05698">
    <property type="entry name" value="Trigger_C"/>
    <property type="match status" value="1"/>
</dbReference>
<dbReference type="GO" id="GO:0003755">
    <property type="term" value="F:peptidyl-prolyl cis-trans isomerase activity"/>
    <property type="evidence" value="ECO:0007669"/>
    <property type="project" value="UniProtKB-UniRule"/>
</dbReference>
<dbReference type="Gene3D" id="3.10.50.40">
    <property type="match status" value="1"/>
</dbReference>
<dbReference type="InterPro" id="IPR036611">
    <property type="entry name" value="Trigger_fac_ribosome-bd_sf"/>
</dbReference>
<keyword evidence="17" id="KW-1185">Reference proteome</keyword>
<keyword evidence="5 11" id="KW-0132">Cell division</keyword>
<dbReference type="InterPro" id="IPR005215">
    <property type="entry name" value="Trig_fac"/>
</dbReference>
<gene>
    <name evidence="11" type="primary">tig</name>
    <name evidence="16" type="ORF">SAMN04489737_1699</name>
</gene>